<dbReference type="Proteomes" id="UP000559256">
    <property type="component" value="Unassembled WGS sequence"/>
</dbReference>
<reference evidence="1 2" key="1">
    <citation type="journal article" date="2020" name="ISME J.">
        <title>Uncovering the hidden diversity of litter-decomposition mechanisms in mushroom-forming fungi.</title>
        <authorList>
            <person name="Floudas D."/>
            <person name="Bentzer J."/>
            <person name="Ahren D."/>
            <person name="Johansson T."/>
            <person name="Persson P."/>
            <person name="Tunlid A."/>
        </authorList>
    </citation>
    <scope>NUCLEOTIDE SEQUENCE [LARGE SCALE GENOMIC DNA]</scope>
    <source>
        <strain evidence="1 2">CBS 291.85</strain>
    </source>
</reference>
<protein>
    <submittedName>
        <fullName evidence="1">Uncharacterized protein</fullName>
    </submittedName>
</protein>
<evidence type="ECO:0000313" key="2">
    <source>
        <dbReference type="Proteomes" id="UP000559256"/>
    </source>
</evidence>
<dbReference type="AlphaFoldDB" id="A0A8H5LPG6"/>
<sequence length="188" mass="21558">MVDTCLRVYDQLCNDGLMHPPLTWLKKTEFCVSSTTARVWRYLTRSASETTPLYHNCNADITLEPGRTINKKVPDGEMHNIFAGGYDVQHRRWDATPVWNYLNKKWAEDFPDHDPMAHASDIENPMIVSDSVGPFTQELQKTSNDSEVAQNLGCRHLPSRRAGVPHYGQGPIPNLRWMNPDEPIRLER</sequence>
<evidence type="ECO:0000313" key="1">
    <source>
        <dbReference type="EMBL" id="KAF5364777.1"/>
    </source>
</evidence>
<proteinExistence type="predicted"/>
<name>A0A8H5LPG6_9AGAR</name>
<gene>
    <name evidence="1" type="ORF">D9758_009359</name>
</gene>
<dbReference type="EMBL" id="JAACJM010000031">
    <property type="protein sequence ID" value="KAF5364777.1"/>
    <property type="molecule type" value="Genomic_DNA"/>
</dbReference>
<accession>A0A8H5LPG6</accession>
<organism evidence="1 2">
    <name type="scientific">Tetrapyrgos nigripes</name>
    <dbReference type="NCBI Taxonomy" id="182062"/>
    <lineage>
        <taxon>Eukaryota</taxon>
        <taxon>Fungi</taxon>
        <taxon>Dikarya</taxon>
        <taxon>Basidiomycota</taxon>
        <taxon>Agaricomycotina</taxon>
        <taxon>Agaricomycetes</taxon>
        <taxon>Agaricomycetidae</taxon>
        <taxon>Agaricales</taxon>
        <taxon>Marasmiineae</taxon>
        <taxon>Marasmiaceae</taxon>
        <taxon>Tetrapyrgos</taxon>
    </lineage>
</organism>
<keyword evidence="2" id="KW-1185">Reference proteome</keyword>
<comment type="caution">
    <text evidence="1">The sequence shown here is derived from an EMBL/GenBank/DDBJ whole genome shotgun (WGS) entry which is preliminary data.</text>
</comment>